<comment type="cofactor">
    <cofactor evidence="9">
        <name>Mg(2+)</name>
        <dbReference type="ChEBI" id="CHEBI:18420"/>
    </cofactor>
</comment>
<dbReference type="EMBL" id="SMOL01000487">
    <property type="protein sequence ID" value="KAB2610900.1"/>
    <property type="molecule type" value="Genomic_DNA"/>
</dbReference>
<dbReference type="InterPro" id="IPR051055">
    <property type="entry name" value="PIF1_helicase"/>
</dbReference>
<keyword evidence="1 9" id="KW-0547">Nucleotide-binding</keyword>
<dbReference type="GO" id="GO:0000723">
    <property type="term" value="P:telomere maintenance"/>
    <property type="evidence" value="ECO:0007669"/>
    <property type="project" value="InterPro"/>
</dbReference>
<keyword evidence="5 9" id="KW-0067">ATP-binding</keyword>
<evidence type="ECO:0000256" key="6">
    <source>
        <dbReference type="ARBA" id="ARBA00023125"/>
    </source>
</evidence>
<dbReference type="GO" id="GO:0043139">
    <property type="term" value="F:5'-3' DNA helicase activity"/>
    <property type="evidence" value="ECO:0007669"/>
    <property type="project" value="UniProtKB-EC"/>
</dbReference>
<reference evidence="12 13" key="1">
    <citation type="submission" date="2019-09" db="EMBL/GenBank/DDBJ databases">
        <authorList>
            <person name="Ou C."/>
        </authorList>
    </citation>
    <scope>NUCLEOTIDE SEQUENCE [LARGE SCALE GENOMIC DNA]</scope>
    <source>
        <strain evidence="12">S2</strain>
        <tissue evidence="12">Leaf</tissue>
    </source>
</reference>
<evidence type="ECO:0000256" key="9">
    <source>
        <dbReference type="RuleBase" id="RU363044"/>
    </source>
</evidence>
<dbReference type="InterPro" id="IPR049163">
    <property type="entry name" value="Pif1-like_2B_dom"/>
</dbReference>
<dbReference type="Gene3D" id="3.40.50.300">
    <property type="entry name" value="P-loop containing nucleotide triphosphate hydrolases"/>
    <property type="match status" value="1"/>
</dbReference>
<dbReference type="GO" id="GO:0006281">
    <property type="term" value="P:DNA repair"/>
    <property type="evidence" value="ECO:0007669"/>
    <property type="project" value="UniProtKB-KW"/>
</dbReference>
<dbReference type="OrthoDB" id="272985at2759"/>
<keyword evidence="13" id="KW-1185">Reference proteome</keyword>
<evidence type="ECO:0000256" key="3">
    <source>
        <dbReference type="ARBA" id="ARBA00022801"/>
    </source>
</evidence>
<evidence type="ECO:0000256" key="8">
    <source>
        <dbReference type="ARBA" id="ARBA00023235"/>
    </source>
</evidence>
<reference evidence="13" key="2">
    <citation type="submission" date="2019-10" db="EMBL/GenBank/DDBJ databases">
        <title>A de novo genome assembly of a pear dwarfing rootstock.</title>
        <authorList>
            <person name="Wang F."/>
            <person name="Wang J."/>
            <person name="Li S."/>
            <person name="Zhang Y."/>
            <person name="Fang M."/>
            <person name="Ma L."/>
            <person name="Zhao Y."/>
            <person name="Jiang S."/>
        </authorList>
    </citation>
    <scope>NUCLEOTIDE SEQUENCE [LARGE SCALE GENOMIC DNA]</scope>
</reference>
<keyword evidence="7 9" id="KW-0234">DNA repair</keyword>
<dbReference type="PANTHER" id="PTHR47642:SF5">
    <property type="entry name" value="ATP-DEPENDENT DNA HELICASE"/>
    <property type="match status" value="1"/>
</dbReference>
<dbReference type="Proteomes" id="UP000327157">
    <property type="component" value="Chromosome 17"/>
</dbReference>
<sequence length="586" mass="65681">MLSVKFFAYAFSAQRNFSTKTSGKSINCVQDKYKFRPKPKNPRVKWTEQQKQIISAISEGKSVFITGSAGTGKTMLVKHIIKLLKRCHTPSKVFVTAPTGVAACAISGQTLHSFAGIGCGNDDRDTLLSRVLSNKEACRKWSKAKALVIDEISMVDGELLDSLEYIAKYIRQIDEIWGGMQLVVGGDFFQLPPVKTEWNSESKEFAFEADCWESSFDLQVNLTKVFRQSDPRLIRILQGIRTGEIDPEDLKFLENSCADSEPDPSAVQFYPRIQDVNRVNASRLESLGNELVVYTSVDSGHDPWKRQLEQVIAPKEIGLCKDARVMLLKNLNTQRGLVNGATGTVMAFRKTKDVGLTNICDGGLLPIVKFDSGIIKVIKPKTWDVTEGDSVVAQREQLPLTLAWASSIHKCQGMTLDRLYTDLSKSFGYGMIKVHPKVKQFYKRFSGEHEKEVEDNVTQKKYRSNHNGGWGNKDEEVETDNAIQKKYRTNDIGRKGNDGSGYTLEQLCGKELISYLERQAITAASLLPNASGFLDQRRWALKLFKSQVSAFKSGLQTISKHMDMRKYNPSSDNVSEDFASRVSSEE</sequence>
<reference evidence="12 13" key="3">
    <citation type="submission" date="2019-11" db="EMBL/GenBank/DDBJ databases">
        <title>A de novo genome assembly of a pear dwarfing rootstock.</title>
        <authorList>
            <person name="Wang F."/>
            <person name="Wang J."/>
            <person name="Li S."/>
            <person name="Zhang Y."/>
            <person name="Fang M."/>
            <person name="Ma L."/>
            <person name="Zhao Y."/>
            <person name="Jiang S."/>
        </authorList>
    </citation>
    <scope>NUCLEOTIDE SEQUENCE [LARGE SCALE GENOMIC DNA]</scope>
    <source>
        <strain evidence="12">S2</strain>
        <tissue evidence="12">Leaf</tissue>
    </source>
</reference>
<dbReference type="Pfam" id="PF21530">
    <property type="entry name" value="Pif1_2B_dom"/>
    <property type="match status" value="1"/>
</dbReference>
<evidence type="ECO:0000259" key="11">
    <source>
        <dbReference type="SMART" id="SM00382"/>
    </source>
</evidence>
<dbReference type="CDD" id="cd18037">
    <property type="entry name" value="DEXSc_Pif1_like"/>
    <property type="match status" value="1"/>
</dbReference>
<dbReference type="InterPro" id="IPR027417">
    <property type="entry name" value="P-loop_NTPase"/>
</dbReference>
<dbReference type="EC" id="5.6.2.3" evidence="9"/>
<evidence type="ECO:0000256" key="1">
    <source>
        <dbReference type="ARBA" id="ARBA00022741"/>
    </source>
</evidence>
<evidence type="ECO:0000313" key="13">
    <source>
        <dbReference type="Proteomes" id="UP000327157"/>
    </source>
</evidence>
<keyword evidence="8" id="KW-0413">Isomerase</keyword>
<evidence type="ECO:0000256" key="4">
    <source>
        <dbReference type="ARBA" id="ARBA00022806"/>
    </source>
</evidence>
<dbReference type="SMART" id="SM00382">
    <property type="entry name" value="AAA"/>
    <property type="match status" value="1"/>
</dbReference>
<keyword evidence="4 9" id="KW-0347">Helicase</keyword>
<dbReference type="PANTHER" id="PTHR47642">
    <property type="entry name" value="ATP-DEPENDENT DNA HELICASE"/>
    <property type="match status" value="1"/>
</dbReference>
<comment type="catalytic activity">
    <reaction evidence="9">
        <text>ATP + H2O = ADP + phosphate + H(+)</text>
        <dbReference type="Rhea" id="RHEA:13065"/>
        <dbReference type="ChEBI" id="CHEBI:15377"/>
        <dbReference type="ChEBI" id="CHEBI:15378"/>
        <dbReference type="ChEBI" id="CHEBI:30616"/>
        <dbReference type="ChEBI" id="CHEBI:43474"/>
        <dbReference type="ChEBI" id="CHEBI:456216"/>
        <dbReference type="EC" id="5.6.2.3"/>
    </reaction>
</comment>
<feature type="domain" description="AAA+ ATPase" evidence="11">
    <location>
        <begin position="59"/>
        <end position="331"/>
    </location>
</feature>
<keyword evidence="6" id="KW-0238">DNA-binding</keyword>
<keyword evidence="2 9" id="KW-0227">DNA damage</keyword>
<comment type="caution">
    <text evidence="12">The sequence shown here is derived from an EMBL/GenBank/DDBJ whole genome shotgun (WGS) entry which is preliminary data.</text>
</comment>
<accession>A0A5N5GBK0</accession>
<evidence type="ECO:0000256" key="2">
    <source>
        <dbReference type="ARBA" id="ARBA00022763"/>
    </source>
</evidence>
<dbReference type="GO" id="GO:0016887">
    <property type="term" value="F:ATP hydrolysis activity"/>
    <property type="evidence" value="ECO:0007669"/>
    <property type="project" value="RHEA"/>
</dbReference>
<feature type="region of interest" description="Disordered" evidence="10">
    <location>
        <begin position="566"/>
        <end position="586"/>
    </location>
</feature>
<dbReference type="InterPro" id="IPR003593">
    <property type="entry name" value="AAA+_ATPase"/>
</dbReference>
<proteinExistence type="inferred from homology"/>
<dbReference type="Pfam" id="PF05970">
    <property type="entry name" value="PIF1"/>
    <property type="match status" value="1"/>
</dbReference>
<evidence type="ECO:0000256" key="7">
    <source>
        <dbReference type="ARBA" id="ARBA00023204"/>
    </source>
</evidence>
<comment type="similarity">
    <text evidence="9">Belongs to the helicase family.</text>
</comment>
<dbReference type="AlphaFoldDB" id="A0A5N5GBK0"/>
<protein>
    <recommendedName>
        <fullName evidence="9">ATP-dependent DNA helicase</fullName>
        <ecNumber evidence="9">5.6.2.3</ecNumber>
    </recommendedName>
</protein>
<dbReference type="GO" id="GO:0006310">
    <property type="term" value="P:DNA recombination"/>
    <property type="evidence" value="ECO:0007669"/>
    <property type="project" value="UniProtKB-KW"/>
</dbReference>
<name>A0A5N5GBK0_9ROSA</name>
<evidence type="ECO:0000256" key="5">
    <source>
        <dbReference type="ARBA" id="ARBA00022840"/>
    </source>
</evidence>
<dbReference type="InterPro" id="IPR010285">
    <property type="entry name" value="DNA_helicase_pif1-like_DEAD"/>
</dbReference>
<gene>
    <name evidence="12" type="ORF">D8674_018932</name>
</gene>
<evidence type="ECO:0000313" key="12">
    <source>
        <dbReference type="EMBL" id="KAB2610900.1"/>
    </source>
</evidence>
<feature type="region of interest" description="Disordered" evidence="10">
    <location>
        <begin position="453"/>
        <end position="477"/>
    </location>
</feature>
<keyword evidence="3 9" id="KW-0378">Hydrolase</keyword>
<keyword evidence="9" id="KW-0233">DNA recombination</keyword>
<dbReference type="SUPFAM" id="SSF52540">
    <property type="entry name" value="P-loop containing nucleoside triphosphate hydrolases"/>
    <property type="match status" value="2"/>
</dbReference>
<organism evidence="12 13">
    <name type="scientific">Pyrus ussuriensis x Pyrus communis</name>
    <dbReference type="NCBI Taxonomy" id="2448454"/>
    <lineage>
        <taxon>Eukaryota</taxon>
        <taxon>Viridiplantae</taxon>
        <taxon>Streptophyta</taxon>
        <taxon>Embryophyta</taxon>
        <taxon>Tracheophyta</taxon>
        <taxon>Spermatophyta</taxon>
        <taxon>Magnoliopsida</taxon>
        <taxon>eudicotyledons</taxon>
        <taxon>Gunneridae</taxon>
        <taxon>Pentapetalae</taxon>
        <taxon>rosids</taxon>
        <taxon>fabids</taxon>
        <taxon>Rosales</taxon>
        <taxon>Rosaceae</taxon>
        <taxon>Amygdaloideae</taxon>
        <taxon>Maleae</taxon>
        <taxon>Pyrus</taxon>
    </lineage>
</organism>
<evidence type="ECO:0000256" key="10">
    <source>
        <dbReference type="SAM" id="MobiDB-lite"/>
    </source>
</evidence>
<dbReference type="GO" id="GO:0005524">
    <property type="term" value="F:ATP binding"/>
    <property type="evidence" value="ECO:0007669"/>
    <property type="project" value="UniProtKB-KW"/>
</dbReference>